<accession>A0ABX8Z071</accession>
<feature type="domain" description="Protein SirB1 N-terminal" evidence="3">
    <location>
        <begin position="154"/>
        <end position="276"/>
    </location>
</feature>
<dbReference type="Pfam" id="PF13369">
    <property type="entry name" value="Transglut_core2"/>
    <property type="match status" value="1"/>
</dbReference>
<dbReference type="PANTHER" id="PTHR31350">
    <property type="entry name" value="SI:DKEY-261L7.2"/>
    <property type="match status" value="1"/>
</dbReference>
<feature type="repeat" description="TPR" evidence="2">
    <location>
        <begin position="294"/>
        <end position="327"/>
    </location>
</feature>
<proteinExistence type="inferred from homology"/>
<dbReference type="Gene3D" id="1.25.40.10">
    <property type="entry name" value="Tetratricopeptide repeat domain"/>
    <property type="match status" value="1"/>
</dbReference>
<reference evidence="4 5" key="1">
    <citation type="submission" date="2021-05" db="EMBL/GenBank/DDBJ databases">
        <title>Ecology and evolution of chlamydial symbionts of arthropods.</title>
        <authorList>
            <person name="Halter T."/>
            <person name="Sixt B.S."/>
            <person name="Toenshoff E.R."/>
            <person name="Koestlbacher S."/>
            <person name="Schulz F."/>
            <person name="Kostanjsek R."/>
            <person name="Collingro A."/>
            <person name="Hendrickx F."/>
            <person name="Horn M."/>
        </authorList>
    </citation>
    <scope>NUCLEOTIDE SEQUENCE [LARGE SCALE GENOMIC DNA]</scope>
    <source>
        <strain evidence="4 5">15C</strain>
    </source>
</reference>
<evidence type="ECO:0000256" key="1">
    <source>
        <dbReference type="ARBA" id="ARBA00007100"/>
    </source>
</evidence>
<keyword evidence="2" id="KW-0802">TPR repeat</keyword>
<evidence type="ECO:0000313" key="5">
    <source>
        <dbReference type="Proteomes" id="UP000822862"/>
    </source>
</evidence>
<comment type="similarity">
    <text evidence="1">Belongs to the UPF0162 family.</text>
</comment>
<dbReference type="InterPro" id="IPR032698">
    <property type="entry name" value="SirB1_N"/>
</dbReference>
<dbReference type="EMBL" id="CP075585">
    <property type="protein sequence ID" value="QZA59061.1"/>
    <property type="molecule type" value="Genomic_DNA"/>
</dbReference>
<evidence type="ECO:0000313" key="4">
    <source>
        <dbReference type="EMBL" id="QZA59061.1"/>
    </source>
</evidence>
<name>A0ABX8Z071_9BACT</name>
<organism evidence="4 5">
    <name type="scientific">Candidatus Rhabdochlamydia porcellionis</name>
    <dbReference type="NCBI Taxonomy" id="225148"/>
    <lineage>
        <taxon>Bacteria</taxon>
        <taxon>Pseudomonadati</taxon>
        <taxon>Chlamydiota</taxon>
        <taxon>Chlamydiia</taxon>
        <taxon>Parachlamydiales</taxon>
        <taxon>Candidatus Rhabdochlamydiaceae</taxon>
        <taxon>Candidatus Rhabdochlamydia</taxon>
    </lineage>
</organism>
<gene>
    <name evidence="4" type="ORF">RHAB15C_0000945</name>
</gene>
<evidence type="ECO:0000259" key="3">
    <source>
        <dbReference type="Pfam" id="PF13369"/>
    </source>
</evidence>
<dbReference type="PROSITE" id="PS50005">
    <property type="entry name" value="TPR"/>
    <property type="match status" value="1"/>
</dbReference>
<dbReference type="InterPro" id="IPR019734">
    <property type="entry name" value="TPR_rpt"/>
</dbReference>
<sequence length="503" mass="58628">MKILLLFFLIIGCYGHTNQLKALYNSLDPKSVMQHVAFYELYPDSKEGQAALKRAWQLLSQGMLHQQNTPLPTFDLKEIISLITRQSFEPKVMLNQEQLQLIQTIAHNLANRKKKGMSFTSREDVLKTPSEEIDLARALLLFQSDTEDLEYIKQYETMLDLMALQILTHLSFNSSDLEKIRALNDFIFQQMQFRFPPHSLYAHDIDLYTFLPSVLDNRQGVCLGVSILYLCLAQRLDLNLDIITPPGHIYLSYSDKERAINIETTSRGIDLPSEDYLGINTRSLQKRTIKEVIGLAFINQASVFWQKDDYQQAINLYKKAQLFLPQDPLLKMFLAINYLLIGEKAQGKKILQEIRNLTFEESVSSETIPEDYLKKRVDIEGIRAVFLSVDETRDSIIYKQKTLKEVLKRFPKYRAGIFQLATTWLQLNRSMEAMQTLETYYALDSTNATVAYYLTILSLQRLDFNRAWKYWHQANRLTQERDHRPKVLKELHVHLKRLCPDPL</sequence>
<dbReference type="InterPro" id="IPR011990">
    <property type="entry name" value="TPR-like_helical_dom_sf"/>
</dbReference>
<dbReference type="SUPFAM" id="SSF48452">
    <property type="entry name" value="TPR-like"/>
    <property type="match status" value="1"/>
</dbReference>
<dbReference type="RefSeq" id="WP_194844840.1">
    <property type="nucleotide sequence ID" value="NZ_CP075585.1"/>
</dbReference>
<dbReference type="Proteomes" id="UP000822862">
    <property type="component" value="Chromosome"/>
</dbReference>
<dbReference type="PANTHER" id="PTHR31350:SF21">
    <property type="entry name" value="F-BOX ONLY PROTEIN 21"/>
    <property type="match status" value="1"/>
</dbReference>
<keyword evidence="5" id="KW-1185">Reference proteome</keyword>
<protein>
    <submittedName>
        <fullName evidence="4">Transglutaminase-like superfamily</fullName>
    </submittedName>
</protein>
<evidence type="ECO:0000256" key="2">
    <source>
        <dbReference type="PROSITE-ProRule" id="PRU00339"/>
    </source>
</evidence>